<evidence type="ECO:0000313" key="1">
    <source>
        <dbReference type="EMBL" id="RNF03697.1"/>
    </source>
</evidence>
<dbReference type="EMBL" id="MKKU01000710">
    <property type="protein sequence ID" value="RNF03697.1"/>
    <property type="molecule type" value="Genomic_DNA"/>
</dbReference>
<gene>
    <name evidence="1" type="ORF">Tco025E_08132</name>
</gene>
<dbReference type="AlphaFoldDB" id="A0A3R7MJM9"/>
<evidence type="ECO:0000313" key="2">
    <source>
        <dbReference type="Proteomes" id="UP000284403"/>
    </source>
</evidence>
<comment type="caution">
    <text evidence="1">The sequence shown here is derived from an EMBL/GenBank/DDBJ whole genome shotgun (WGS) entry which is preliminary data.</text>
</comment>
<dbReference type="Gene3D" id="1.25.40.10">
    <property type="entry name" value="Tetratricopeptide repeat domain"/>
    <property type="match status" value="1"/>
</dbReference>
<sequence length="801" mass="88444">MERPPGPMHELIRRADDEIRKHSNYYAALRLLTEGLQFCEKDVDESGPQRRNAWRFALDQPDLVPGGHGHSNDVIAGDTSAGSFAESTASSRSTMLSVAEGGKVVRLAPQPRAIFNRTQKLRMLLLRADAYSLLRQHDKAIEDAQAAAQISHERCPEAYFVMGREYLRLFHLGASLAAFDKAEYLLSSLPFSHGNSYVEEVTDENFWAQRGYHMKDVERLKLNRRAMEQEEQKAHSALLHEEENNGMAAVSASQRALVTSTSAEGANPLLTQLVYWRQLAKEARALHSMNTSHILPNGFLQTALQFLQHQMSSVRWGAAVCIENTSSRKLRLIGCASPDAAFRNGMQFPETIPPGHCGVALLQPRGGWGGFVCSVCYEVADNGVCCFFCFETSFTGSKNCGVQVALERRSPAPGVGLREPNSSAAGTSPLATPVREFVGFGVPNRDDWLRTEVAPLPSGRQLKLSGETRSDSRVLMFTATEILAVRLRSVELLPALEFAGPSVLKKMSVVNQRYRELINNLPPPMFFGTGRCYYPDYCLWSDRTSSPWIVHDKEPVNWTCLFDGREQNRELFQVTDAADPKNIILYFSGESCGSVETLVFYGDRRTLIAQIKGSWVPFSSTLYLCTASGRKFASCFLDRNSELTLAWDGASKKNKSEDVEYVMHRIDPVRRTGAGARMGTVSNLSTVNGFTGTEAKDVVVISSASGVFEAVPSFQMPRSSRNYSVETYAVWRSQRRSGGSLGSSVPRQTNNGMELAAEVRINVPSTQSVAKGGVVAEISLCPGADALLVTLMTYCRSQWDG</sequence>
<accession>A0A3R7MJM9</accession>
<dbReference type="InterPro" id="IPR011990">
    <property type="entry name" value="TPR-like_helical_dom_sf"/>
</dbReference>
<dbReference type="OrthoDB" id="250949at2759"/>
<dbReference type="Proteomes" id="UP000284403">
    <property type="component" value="Unassembled WGS sequence"/>
</dbReference>
<dbReference type="RefSeq" id="XP_029224890.1">
    <property type="nucleotide sequence ID" value="XM_029374988.1"/>
</dbReference>
<name>A0A3R7MJM9_9TRYP</name>
<keyword evidence="2" id="KW-1185">Reference proteome</keyword>
<protein>
    <submittedName>
        <fullName evidence="1">Putative pumilio-repeat, RNA-binding protein</fullName>
    </submittedName>
</protein>
<dbReference type="SUPFAM" id="SSF48452">
    <property type="entry name" value="TPR-like"/>
    <property type="match status" value="1"/>
</dbReference>
<organism evidence="1 2">
    <name type="scientific">Trypanosoma conorhini</name>
    <dbReference type="NCBI Taxonomy" id="83891"/>
    <lineage>
        <taxon>Eukaryota</taxon>
        <taxon>Discoba</taxon>
        <taxon>Euglenozoa</taxon>
        <taxon>Kinetoplastea</taxon>
        <taxon>Metakinetoplastina</taxon>
        <taxon>Trypanosomatida</taxon>
        <taxon>Trypanosomatidae</taxon>
        <taxon>Trypanosoma</taxon>
    </lineage>
</organism>
<dbReference type="GeneID" id="40321743"/>
<reference evidence="1 2" key="1">
    <citation type="journal article" date="2018" name="BMC Genomics">
        <title>Genomic comparison of Trypanosoma conorhini and Trypanosoma rangeli to Trypanosoma cruzi strains of high and low virulence.</title>
        <authorList>
            <person name="Bradwell K.R."/>
            <person name="Koparde V.N."/>
            <person name="Matveyev A.V."/>
            <person name="Serrano M.G."/>
            <person name="Alves J.M."/>
            <person name="Parikh H."/>
            <person name="Huang B."/>
            <person name="Lee V."/>
            <person name="Espinosa-Alvarez O."/>
            <person name="Ortiz P.A."/>
            <person name="Costa-Martins A.G."/>
            <person name="Teixeira M.M."/>
            <person name="Buck G.A."/>
        </authorList>
    </citation>
    <scope>NUCLEOTIDE SEQUENCE [LARGE SCALE GENOMIC DNA]</scope>
    <source>
        <strain evidence="1 2">025E</strain>
    </source>
</reference>
<proteinExistence type="predicted"/>